<evidence type="ECO:0000256" key="1">
    <source>
        <dbReference type="SAM" id="MobiDB-lite"/>
    </source>
</evidence>
<evidence type="ECO:0000313" key="2">
    <source>
        <dbReference type="EMBL" id="CAE6714989.1"/>
    </source>
</evidence>
<dbReference type="EMBL" id="CAJNBL010000018">
    <property type="protein sequence ID" value="CAE6714989.1"/>
    <property type="molecule type" value="Genomic_DNA"/>
</dbReference>
<sequence>MSNLSCRLLVIEGYGLVTIEKNTRRTQPIEMATEQNTERSNEHRNSPPACQ</sequence>
<proteinExistence type="predicted"/>
<reference evidence="2" key="1">
    <citation type="submission" date="2021-02" db="EMBL/GenBank/DDBJ databases">
        <authorList>
            <person name="Han P."/>
        </authorList>
    </citation>
    <scope>NUCLEOTIDE SEQUENCE</scope>
    <source>
        <strain evidence="2">Candidatus Nitrotoga sp. ZN8</strain>
    </source>
</reference>
<comment type="caution">
    <text evidence="2">The sequence shown here is derived from an EMBL/GenBank/DDBJ whole genome shotgun (WGS) entry which is preliminary data.</text>
</comment>
<accession>A0A916BEW7</accession>
<keyword evidence="3" id="KW-1185">Reference proteome</keyword>
<feature type="region of interest" description="Disordered" evidence="1">
    <location>
        <begin position="24"/>
        <end position="51"/>
    </location>
</feature>
<protein>
    <submittedName>
        <fullName evidence="2">Uncharacterized protein</fullName>
    </submittedName>
</protein>
<name>A0A916BEW7_9PROT</name>
<dbReference type="AlphaFoldDB" id="A0A916BEW7"/>
<gene>
    <name evidence="2" type="ORF">NTGZN8_250009</name>
</gene>
<feature type="compositionally biased region" description="Basic and acidic residues" evidence="1">
    <location>
        <begin position="36"/>
        <end position="45"/>
    </location>
</feature>
<evidence type="ECO:0000313" key="3">
    <source>
        <dbReference type="Proteomes" id="UP000675882"/>
    </source>
</evidence>
<organism evidence="2 3">
    <name type="scientific">Candidatus Nitrotoga fabula</name>
    <dbReference type="NCBI Taxonomy" id="2182327"/>
    <lineage>
        <taxon>Bacteria</taxon>
        <taxon>Pseudomonadati</taxon>
        <taxon>Pseudomonadota</taxon>
        <taxon>Betaproteobacteria</taxon>
        <taxon>Nitrosomonadales</taxon>
        <taxon>Gallionellaceae</taxon>
        <taxon>Candidatus Nitrotoga</taxon>
    </lineage>
</organism>
<dbReference type="Proteomes" id="UP000675882">
    <property type="component" value="Unassembled WGS sequence"/>
</dbReference>